<dbReference type="GO" id="GO:0004826">
    <property type="term" value="F:phenylalanine-tRNA ligase activity"/>
    <property type="evidence" value="ECO:0007669"/>
    <property type="project" value="InterPro"/>
</dbReference>
<dbReference type="Pfam" id="PF13855">
    <property type="entry name" value="LRR_8"/>
    <property type="match status" value="1"/>
</dbReference>
<proteinExistence type="predicted"/>
<feature type="non-terminal residue" evidence="5">
    <location>
        <position position="524"/>
    </location>
</feature>
<dbReference type="AlphaFoldDB" id="A0A8J9Y4X8"/>
<keyword evidence="1" id="KW-0433">Leucine-rich repeat</keyword>
<gene>
    <name evidence="5" type="ORF">BINO364_LOCUS623</name>
</gene>
<dbReference type="InterPro" id="IPR001611">
    <property type="entry name" value="Leu-rich_rpt"/>
</dbReference>
<dbReference type="GO" id="GO:0006432">
    <property type="term" value="P:phenylalanyl-tRNA aminoacylation"/>
    <property type="evidence" value="ECO:0007669"/>
    <property type="project" value="InterPro"/>
</dbReference>
<feature type="region of interest" description="Disordered" evidence="3">
    <location>
        <begin position="245"/>
        <end position="268"/>
    </location>
</feature>
<dbReference type="OrthoDB" id="67933at2759"/>
<dbReference type="GO" id="GO:0003723">
    <property type="term" value="F:RNA binding"/>
    <property type="evidence" value="ECO:0007669"/>
    <property type="project" value="InterPro"/>
</dbReference>
<dbReference type="SMART" id="SM00364">
    <property type="entry name" value="LRR_BAC"/>
    <property type="match status" value="5"/>
</dbReference>
<dbReference type="PROSITE" id="PS51450">
    <property type="entry name" value="LRR"/>
    <property type="match status" value="1"/>
</dbReference>
<dbReference type="InterPro" id="IPR045060">
    <property type="entry name" value="Phe-tRNA-ligase_IIc_bsu"/>
</dbReference>
<evidence type="ECO:0000256" key="1">
    <source>
        <dbReference type="ARBA" id="ARBA00022614"/>
    </source>
</evidence>
<dbReference type="PANTHER" id="PTHR10947">
    <property type="entry name" value="PHENYLALANYL-TRNA SYNTHETASE BETA CHAIN AND LEUCINE-RICH REPEAT-CONTAINING PROTEIN 47"/>
    <property type="match status" value="1"/>
</dbReference>
<dbReference type="Gene3D" id="3.80.10.10">
    <property type="entry name" value="Ribonuclease Inhibitor"/>
    <property type="match status" value="1"/>
</dbReference>
<dbReference type="InterPro" id="IPR005146">
    <property type="entry name" value="B3/B4_tRNA-bd"/>
</dbReference>
<evidence type="ECO:0000256" key="2">
    <source>
        <dbReference type="ARBA" id="ARBA00022737"/>
    </source>
</evidence>
<evidence type="ECO:0000256" key="3">
    <source>
        <dbReference type="SAM" id="MobiDB-lite"/>
    </source>
</evidence>
<dbReference type="SUPFAM" id="SSF52058">
    <property type="entry name" value="L domain-like"/>
    <property type="match status" value="1"/>
</dbReference>
<dbReference type="InterPro" id="IPR003591">
    <property type="entry name" value="Leu-rich_rpt_typical-subtyp"/>
</dbReference>
<sequence>MSAWPEILTAKSENRHEIKLAGAAISKRISESGLDKHIFQLTNINLLNISDTNLSTIPDDIKLLVNLQSLLLFGNKLEEFNENITSLPKLKVLDLSRNQLIIIPDSLNKMKELTSINFSSNLIEKMPKLGDFPNLITIDVSNNKLSVFLDTENSNLPHLTDLKIKGNEIESLPNHIARTIPSLKNFDIGDNKLKTVPGELATMAKLKELNLKGNKLADKRLMKLVDQCRTKQVIDYIREHCPKADNVQSSSKGKGKKGKKQEEPPPGDVCDLCHSMKILHVEDDTMKVKIVENEIWNIRPFILCCIVTELKFNEVLFKKFIQMQTKLHDTVCDKRNVATIATHDLSKIPPGDIIYTAKVPSQLSLTPLSRTKAYTGEQLFQHLTSEADALRKEKKRNVYSGIHKYLYLLEGKPKYPCLEDASGRVISFPPITNSDDTKMSQESKSMLVEVTSHSSLGACKIVMDKLLQECLLLGIGDGEDSGFHTLSVQQVKVVDTEGNLKSVYPSRTDCAFDSNIKIYRLPKK</sequence>
<dbReference type="PANTHER" id="PTHR10947:SF3">
    <property type="entry name" value="LEUCINE-RICH REPEAT-CONTAINING PROTEIN 47"/>
    <property type="match status" value="1"/>
</dbReference>
<dbReference type="Proteomes" id="UP000838878">
    <property type="component" value="Chromosome 1"/>
</dbReference>
<reference evidence="5" key="1">
    <citation type="submission" date="2021-12" db="EMBL/GenBank/DDBJ databases">
        <authorList>
            <person name="Martin H S."/>
        </authorList>
    </citation>
    <scope>NUCLEOTIDE SEQUENCE</scope>
</reference>
<dbReference type="EMBL" id="OV170221">
    <property type="protein sequence ID" value="CAH0713460.1"/>
    <property type="molecule type" value="Genomic_DNA"/>
</dbReference>
<name>A0A8J9Y4X8_9NEOP</name>
<dbReference type="SMART" id="SM00873">
    <property type="entry name" value="B3_4"/>
    <property type="match status" value="1"/>
</dbReference>
<evidence type="ECO:0000259" key="4">
    <source>
        <dbReference type="SMART" id="SM00873"/>
    </source>
</evidence>
<evidence type="ECO:0000313" key="5">
    <source>
        <dbReference type="EMBL" id="CAH0713460.1"/>
    </source>
</evidence>
<dbReference type="Gene3D" id="3.50.40.10">
    <property type="entry name" value="Phenylalanyl-trna Synthetase, Chain B, domain 3"/>
    <property type="match status" value="1"/>
</dbReference>
<dbReference type="SMART" id="SM00369">
    <property type="entry name" value="LRR_TYP"/>
    <property type="match status" value="6"/>
</dbReference>
<dbReference type="InterPro" id="IPR032675">
    <property type="entry name" value="LRR_dom_sf"/>
</dbReference>
<dbReference type="Pfam" id="PF00560">
    <property type="entry name" value="LRR_1"/>
    <property type="match status" value="1"/>
</dbReference>
<organism evidence="5 6">
    <name type="scientific">Brenthis ino</name>
    <name type="common">lesser marbled fritillary</name>
    <dbReference type="NCBI Taxonomy" id="405034"/>
    <lineage>
        <taxon>Eukaryota</taxon>
        <taxon>Metazoa</taxon>
        <taxon>Ecdysozoa</taxon>
        <taxon>Arthropoda</taxon>
        <taxon>Hexapoda</taxon>
        <taxon>Insecta</taxon>
        <taxon>Pterygota</taxon>
        <taxon>Neoptera</taxon>
        <taxon>Endopterygota</taxon>
        <taxon>Lepidoptera</taxon>
        <taxon>Glossata</taxon>
        <taxon>Ditrysia</taxon>
        <taxon>Papilionoidea</taxon>
        <taxon>Nymphalidae</taxon>
        <taxon>Heliconiinae</taxon>
        <taxon>Argynnini</taxon>
        <taxon>Brenthis</taxon>
    </lineage>
</organism>
<accession>A0A8J9Y4X8</accession>
<protein>
    <recommendedName>
        <fullName evidence="4">B3/B4 tRNA-binding domain-containing protein</fullName>
    </recommendedName>
</protein>
<keyword evidence="6" id="KW-1185">Reference proteome</keyword>
<keyword evidence="2" id="KW-0677">Repeat</keyword>
<dbReference type="InterPro" id="IPR020825">
    <property type="entry name" value="Phe-tRNA_synthase-like_B3/B4"/>
</dbReference>
<feature type="domain" description="B3/B4 tRNA-binding" evidence="4">
    <location>
        <begin position="298"/>
        <end position="475"/>
    </location>
</feature>
<evidence type="ECO:0000313" key="6">
    <source>
        <dbReference type="Proteomes" id="UP000838878"/>
    </source>
</evidence>